<dbReference type="PANTHER" id="PTHR20531:SF1">
    <property type="entry name" value="N-ALPHA-ACETYLTRANSFERASE 40"/>
    <property type="match status" value="1"/>
</dbReference>
<keyword evidence="8" id="KW-0539">Nucleus</keyword>
<organism evidence="13 14">
    <name type="scientific">Tropilaelaps mercedesae</name>
    <dbReference type="NCBI Taxonomy" id="418985"/>
    <lineage>
        <taxon>Eukaryota</taxon>
        <taxon>Metazoa</taxon>
        <taxon>Ecdysozoa</taxon>
        <taxon>Arthropoda</taxon>
        <taxon>Chelicerata</taxon>
        <taxon>Arachnida</taxon>
        <taxon>Acari</taxon>
        <taxon>Parasitiformes</taxon>
        <taxon>Mesostigmata</taxon>
        <taxon>Gamasina</taxon>
        <taxon>Dermanyssoidea</taxon>
        <taxon>Laelapidae</taxon>
        <taxon>Tropilaelaps</taxon>
    </lineage>
</organism>
<evidence type="ECO:0000256" key="2">
    <source>
        <dbReference type="ARBA" id="ARBA00004496"/>
    </source>
</evidence>
<dbReference type="FunCoup" id="A0A1V9XYV8">
    <property type="interactions" value="1624"/>
</dbReference>
<comment type="similarity">
    <text evidence="3">Belongs to the acetyltransferase family. NAA40 subfamily.</text>
</comment>
<dbReference type="Proteomes" id="UP000192247">
    <property type="component" value="Unassembled WGS sequence"/>
</dbReference>
<dbReference type="InterPro" id="IPR039949">
    <property type="entry name" value="NAA40"/>
</dbReference>
<gene>
    <name evidence="13" type="ORF">BIW11_06271</name>
</gene>
<dbReference type="PANTHER" id="PTHR20531">
    <property type="entry name" value="N-ALPHA-ACETYLTRANSFERASE 40"/>
    <property type="match status" value="1"/>
</dbReference>
<reference evidence="13 14" key="1">
    <citation type="journal article" date="2017" name="Gigascience">
        <title>Draft genome of the honey bee ectoparasitic mite, Tropilaelaps mercedesae, is shaped by the parasitic life history.</title>
        <authorList>
            <person name="Dong X."/>
            <person name="Armstrong S.D."/>
            <person name="Xia D."/>
            <person name="Makepeace B.L."/>
            <person name="Darby A.C."/>
            <person name="Kadowaki T."/>
        </authorList>
    </citation>
    <scope>NUCLEOTIDE SEQUENCE [LARGE SCALE GENOMIC DNA]</scope>
    <source>
        <strain evidence="13">Wuxi-XJTLU</strain>
    </source>
</reference>
<comment type="subcellular location">
    <subcellularLocation>
        <location evidence="2">Cytoplasm</location>
    </subcellularLocation>
    <subcellularLocation>
        <location evidence="1">Nucleus</location>
    </subcellularLocation>
</comment>
<proteinExistence type="inferred from homology"/>
<dbReference type="CDD" id="cd04301">
    <property type="entry name" value="NAT_SF"/>
    <property type="match status" value="1"/>
</dbReference>
<protein>
    <recommendedName>
        <fullName evidence="5">N-alpha-acetyltransferase 40</fullName>
        <ecNumber evidence="4">2.3.1.257</ecNumber>
    </recommendedName>
</protein>
<evidence type="ECO:0000313" key="14">
    <source>
        <dbReference type="Proteomes" id="UP000192247"/>
    </source>
</evidence>
<evidence type="ECO:0000256" key="1">
    <source>
        <dbReference type="ARBA" id="ARBA00004123"/>
    </source>
</evidence>
<evidence type="ECO:0000256" key="3">
    <source>
        <dbReference type="ARBA" id="ARBA00008870"/>
    </source>
</evidence>
<comment type="caution">
    <text evidence="13">The sequence shown here is derived from an EMBL/GenBank/DDBJ whole genome shotgun (WGS) entry which is preliminary data.</text>
</comment>
<sequence length="209" mass="24687">MPPRRKGNPRPNVGELQVRLANDNREPLDQLIDPSECDYQRNELNLTISRCWASDATTELREFVFALTEVNMRELYEQSSWGWNESQKRKELTGKTSQYIVVKDKSKGGAIVGFVHFRFEMDFALPVLYCYEIQLTEEVQRRGIGAHLMDILYKLAERFRMKKILLTVFKHNSRALNFYTKKLKFRTDSTDPKENHKDYTILFKKVEKI</sequence>
<keyword evidence="7 13" id="KW-0808">Transferase</keyword>
<evidence type="ECO:0000256" key="10">
    <source>
        <dbReference type="ARBA" id="ARBA00047821"/>
    </source>
</evidence>
<evidence type="ECO:0000256" key="8">
    <source>
        <dbReference type="ARBA" id="ARBA00023242"/>
    </source>
</evidence>
<keyword evidence="9" id="KW-0012">Acyltransferase</keyword>
<evidence type="ECO:0000256" key="4">
    <source>
        <dbReference type="ARBA" id="ARBA00012950"/>
    </source>
</evidence>
<evidence type="ECO:0000256" key="5">
    <source>
        <dbReference type="ARBA" id="ARBA00015043"/>
    </source>
</evidence>
<accession>A0A1V9XYV8</accession>
<evidence type="ECO:0000256" key="6">
    <source>
        <dbReference type="ARBA" id="ARBA00022490"/>
    </source>
</evidence>
<dbReference type="OrthoDB" id="424551at2759"/>
<dbReference type="EC" id="2.3.1.257" evidence="4"/>
<evidence type="ECO:0000256" key="11">
    <source>
        <dbReference type="ARBA" id="ARBA00049524"/>
    </source>
</evidence>
<comment type="catalytic activity">
    <reaction evidence="11">
        <text>N-terminal L-seryl-[histone H4] + acetyl-CoA = N-terminal N(alpha)-acetyl-L-seryl-[histone H4] + CoA + H(+)</text>
        <dbReference type="Rhea" id="RHEA:50596"/>
        <dbReference type="Rhea" id="RHEA-COMP:12740"/>
        <dbReference type="Rhea" id="RHEA-COMP:12743"/>
        <dbReference type="ChEBI" id="CHEBI:15378"/>
        <dbReference type="ChEBI" id="CHEBI:57287"/>
        <dbReference type="ChEBI" id="CHEBI:57288"/>
        <dbReference type="ChEBI" id="CHEBI:64738"/>
        <dbReference type="ChEBI" id="CHEBI:83690"/>
        <dbReference type="EC" id="2.3.1.257"/>
    </reaction>
</comment>
<evidence type="ECO:0000313" key="13">
    <source>
        <dbReference type="EMBL" id="OQR78651.1"/>
    </source>
</evidence>
<dbReference type="EMBL" id="MNPL01001968">
    <property type="protein sequence ID" value="OQR78651.1"/>
    <property type="molecule type" value="Genomic_DNA"/>
</dbReference>
<keyword evidence="14" id="KW-1185">Reference proteome</keyword>
<dbReference type="Pfam" id="PF00583">
    <property type="entry name" value="Acetyltransf_1"/>
    <property type="match status" value="1"/>
</dbReference>
<dbReference type="GO" id="GO:0010485">
    <property type="term" value="F:histone H4 acetyltransferase activity"/>
    <property type="evidence" value="ECO:0007669"/>
    <property type="project" value="InterPro"/>
</dbReference>
<evidence type="ECO:0000259" key="12">
    <source>
        <dbReference type="PROSITE" id="PS51186"/>
    </source>
</evidence>
<dbReference type="PROSITE" id="PS51186">
    <property type="entry name" value="GNAT"/>
    <property type="match status" value="1"/>
</dbReference>
<dbReference type="Gene3D" id="3.40.630.30">
    <property type="match status" value="1"/>
</dbReference>
<keyword evidence="6" id="KW-0963">Cytoplasm</keyword>
<evidence type="ECO:0000256" key="7">
    <source>
        <dbReference type="ARBA" id="ARBA00022679"/>
    </source>
</evidence>
<dbReference type="GO" id="GO:0005634">
    <property type="term" value="C:nucleus"/>
    <property type="evidence" value="ECO:0007669"/>
    <property type="project" value="UniProtKB-SubCell"/>
</dbReference>
<evidence type="ECO:0000256" key="9">
    <source>
        <dbReference type="ARBA" id="ARBA00023315"/>
    </source>
</evidence>
<comment type="catalytic activity">
    <reaction evidence="10">
        <text>N-terminal L-seryl-[histone H2A] + acetyl-CoA = N-terminal N(alpha)-acetyl-L-seryl-[histone H2A] + CoA + H(+)</text>
        <dbReference type="Rhea" id="RHEA:50600"/>
        <dbReference type="Rhea" id="RHEA-COMP:12742"/>
        <dbReference type="Rhea" id="RHEA-COMP:12744"/>
        <dbReference type="ChEBI" id="CHEBI:15378"/>
        <dbReference type="ChEBI" id="CHEBI:57287"/>
        <dbReference type="ChEBI" id="CHEBI:57288"/>
        <dbReference type="ChEBI" id="CHEBI:64738"/>
        <dbReference type="ChEBI" id="CHEBI:83690"/>
        <dbReference type="EC" id="2.3.1.257"/>
    </reaction>
</comment>
<dbReference type="InterPro" id="IPR016181">
    <property type="entry name" value="Acyl_CoA_acyltransferase"/>
</dbReference>
<dbReference type="STRING" id="418985.A0A1V9XYV8"/>
<dbReference type="GO" id="GO:1990189">
    <property type="term" value="F:protein N-terminal-serine acetyltransferase activity"/>
    <property type="evidence" value="ECO:0007669"/>
    <property type="project" value="UniProtKB-EC"/>
</dbReference>
<dbReference type="InterPro" id="IPR000182">
    <property type="entry name" value="GNAT_dom"/>
</dbReference>
<dbReference type="AlphaFoldDB" id="A0A1V9XYV8"/>
<feature type="domain" description="N-acetyltransferase" evidence="12">
    <location>
        <begin position="62"/>
        <end position="207"/>
    </location>
</feature>
<dbReference type="InParanoid" id="A0A1V9XYV8"/>
<name>A0A1V9XYV8_9ACAR</name>
<dbReference type="GO" id="GO:0043998">
    <property type="term" value="F:histone H2A acetyltransferase activity"/>
    <property type="evidence" value="ECO:0007669"/>
    <property type="project" value="InterPro"/>
</dbReference>
<dbReference type="SUPFAM" id="SSF55729">
    <property type="entry name" value="Acyl-CoA N-acyltransferases (Nat)"/>
    <property type="match status" value="1"/>
</dbReference>
<dbReference type="GO" id="GO:0005737">
    <property type="term" value="C:cytoplasm"/>
    <property type="evidence" value="ECO:0007669"/>
    <property type="project" value="UniProtKB-SubCell"/>
</dbReference>